<dbReference type="AlphaFoldDB" id="A0A0F9UWH0"/>
<reference evidence="1" key="1">
    <citation type="journal article" date="2015" name="Nature">
        <title>Complex archaea that bridge the gap between prokaryotes and eukaryotes.</title>
        <authorList>
            <person name="Spang A."/>
            <person name="Saw J.H."/>
            <person name="Jorgensen S.L."/>
            <person name="Zaremba-Niedzwiedzka K."/>
            <person name="Martijn J."/>
            <person name="Lind A.E."/>
            <person name="van Eijk R."/>
            <person name="Schleper C."/>
            <person name="Guy L."/>
            <person name="Ettema T.J."/>
        </authorList>
    </citation>
    <scope>NUCLEOTIDE SEQUENCE</scope>
</reference>
<protein>
    <submittedName>
        <fullName evidence="1">Uncharacterized protein</fullName>
    </submittedName>
</protein>
<organism evidence="1">
    <name type="scientific">marine sediment metagenome</name>
    <dbReference type="NCBI Taxonomy" id="412755"/>
    <lineage>
        <taxon>unclassified sequences</taxon>
        <taxon>metagenomes</taxon>
        <taxon>ecological metagenomes</taxon>
    </lineage>
</organism>
<name>A0A0F9UWH0_9ZZZZ</name>
<evidence type="ECO:0000313" key="1">
    <source>
        <dbReference type="EMBL" id="KKN57978.1"/>
    </source>
</evidence>
<gene>
    <name evidence="1" type="ORF">LCGC14_0556360</name>
</gene>
<proteinExistence type="predicted"/>
<comment type="caution">
    <text evidence="1">The sequence shown here is derived from an EMBL/GenBank/DDBJ whole genome shotgun (WGS) entry which is preliminary data.</text>
</comment>
<accession>A0A0F9UWH0</accession>
<sequence length="48" mass="5697">MKKVYKYGTGDEIPEGAEYLCSVKNGLMKNDNYPNDYKFVWHYFLVEV</sequence>
<dbReference type="EMBL" id="LAZR01000780">
    <property type="protein sequence ID" value="KKN57978.1"/>
    <property type="molecule type" value="Genomic_DNA"/>
</dbReference>